<organism evidence="3 4">
    <name type="scientific">Neohortaea acidophila</name>
    <dbReference type="NCBI Taxonomy" id="245834"/>
    <lineage>
        <taxon>Eukaryota</taxon>
        <taxon>Fungi</taxon>
        <taxon>Dikarya</taxon>
        <taxon>Ascomycota</taxon>
        <taxon>Pezizomycotina</taxon>
        <taxon>Dothideomycetes</taxon>
        <taxon>Dothideomycetidae</taxon>
        <taxon>Mycosphaerellales</taxon>
        <taxon>Teratosphaeriaceae</taxon>
        <taxon>Neohortaea</taxon>
    </lineage>
</organism>
<dbReference type="RefSeq" id="XP_033585621.1">
    <property type="nucleotide sequence ID" value="XM_033731704.1"/>
</dbReference>
<name>A0A6A6PH39_9PEZI</name>
<dbReference type="Proteomes" id="UP000799767">
    <property type="component" value="Unassembled WGS sequence"/>
</dbReference>
<dbReference type="EMBL" id="MU001642">
    <property type="protein sequence ID" value="KAF2479051.1"/>
    <property type="molecule type" value="Genomic_DNA"/>
</dbReference>
<protein>
    <recommendedName>
        <fullName evidence="5">Tetraspanin Tsp3</fullName>
    </recommendedName>
</protein>
<feature type="transmembrane region" description="Helical" evidence="2">
    <location>
        <begin position="159"/>
        <end position="180"/>
    </location>
</feature>
<feature type="transmembrane region" description="Helical" evidence="2">
    <location>
        <begin position="57"/>
        <end position="77"/>
    </location>
</feature>
<evidence type="ECO:0000256" key="2">
    <source>
        <dbReference type="SAM" id="Phobius"/>
    </source>
</evidence>
<evidence type="ECO:0000313" key="4">
    <source>
        <dbReference type="Proteomes" id="UP000799767"/>
    </source>
</evidence>
<proteinExistence type="predicted"/>
<reference evidence="3" key="1">
    <citation type="journal article" date="2020" name="Stud. Mycol.">
        <title>101 Dothideomycetes genomes: a test case for predicting lifestyles and emergence of pathogens.</title>
        <authorList>
            <person name="Haridas S."/>
            <person name="Albert R."/>
            <person name="Binder M."/>
            <person name="Bloem J."/>
            <person name="Labutti K."/>
            <person name="Salamov A."/>
            <person name="Andreopoulos B."/>
            <person name="Baker S."/>
            <person name="Barry K."/>
            <person name="Bills G."/>
            <person name="Bluhm B."/>
            <person name="Cannon C."/>
            <person name="Castanera R."/>
            <person name="Culley D."/>
            <person name="Daum C."/>
            <person name="Ezra D."/>
            <person name="Gonzalez J."/>
            <person name="Henrissat B."/>
            <person name="Kuo A."/>
            <person name="Liang C."/>
            <person name="Lipzen A."/>
            <person name="Lutzoni F."/>
            <person name="Magnuson J."/>
            <person name="Mondo S."/>
            <person name="Nolan M."/>
            <person name="Ohm R."/>
            <person name="Pangilinan J."/>
            <person name="Park H.-J."/>
            <person name="Ramirez L."/>
            <person name="Alfaro M."/>
            <person name="Sun H."/>
            <person name="Tritt A."/>
            <person name="Yoshinaga Y."/>
            <person name="Zwiers L.-H."/>
            <person name="Turgeon B."/>
            <person name="Goodwin S."/>
            <person name="Spatafora J."/>
            <person name="Crous P."/>
            <person name="Grigoriev I."/>
        </authorList>
    </citation>
    <scope>NUCLEOTIDE SEQUENCE</scope>
    <source>
        <strain evidence="3">CBS 113389</strain>
    </source>
</reference>
<gene>
    <name evidence="3" type="ORF">BDY17DRAFT_257635</name>
</gene>
<evidence type="ECO:0000313" key="3">
    <source>
        <dbReference type="EMBL" id="KAF2479051.1"/>
    </source>
</evidence>
<evidence type="ECO:0008006" key="5">
    <source>
        <dbReference type="Google" id="ProtNLM"/>
    </source>
</evidence>
<keyword evidence="4" id="KW-1185">Reference proteome</keyword>
<keyword evidence="2" id="KW-1133">Transmembrane helix</keyword>
<feature type="compositionally biased region" description="Polar residues" evidence="1">
    <location>
        <begin position="236"/>
        <end position="245"/>
    </location>
</feature>
<keyword evidence="2" id="KW-0472">Membrane</keyword>
<keyword evidence="2" id="KW-0812">Transmembrane</keyword>
<dbReference type="AlphaFoldDB" id="A0A6A6PH39"/>
<sequence length="271" mass="29805">SLAAYALYSANRYSLPIPNAVCALAMALPPLAGVALEAVLSLNDSLARKGQVQASRVFQVVVAAFLIFESVLATLAGTHYSPPGSLNCALGERWMRLFDGREVEDIRRIQDAFSCCGLKNPQDMSWPFPDANHGANACQMRFQRDNRCLEPWREEERKVAIMLMVVPIGVFIWKIAILLAPSSQSSWLPSQITLPEGSEHGDTPSAGSSRAAFRPHGVQGLEGNEAREDSLYRTVTDLNNDSQLASRVESQRTKSAGLLDEPNFWSERREG</sequence>
<evidence type="ECO:0000256" key="1">
    <source>
        <dbReference type="SAM" id="MobiDB-lite"/>
    </source>
</evidence>
<feature type="transmembrane region" description="Helical" evidence="2">
    <location>
        <begin position="17"/>
        <end position="36"/>
    </location>
</feature>
<accession>A0A6A6PH39</accession>
<dbReference type="GeneID" id="54472706"/>
<dbReference type="OrthoDB" id="71600at2759"/>
<feature type="region of interest" description="Disordered" evidence="1">
    <location>
        <begin position="190"/>
        <end position="271"/>
    </location>
</feature>
<feature type="non-terminal residue" evidence="3">
    <location>
        <position position="1"/>
    </location>
</feature>